<evidence type="ECO:0000256" key="2">
    <source>
        <dbReference type="ARBA" id="ARBA00022475"/>
    </source>
</evidence>
<sequence>MIIWLMLALFFIMLLAGVPIYLVLGCLAVIGWLVDGVPLISLAQQFANEMNSQTLVAVPLFVIAATFMERGGITRALINFAGTIAGRNRGGLAIVCVIATTFFAAICGSSVATAMAMGTALIPTMASRNYPASFSVGTVGAAGTLGILIPPSLPLLIYGLIAEASVPRLFLAGVIPGLLQGALFVAYIIWYSRKNKLPLEDRMSFAEMIRCCRDAIPALFIPLVVLGGIYTGFVTVSEAAGVAAFAAIIVSVFVYREVALRDIPDVLSEGIRQTAVIIVIILSALAFGHWLTSAGVTRSIATLVTEWGLNSWQFLLLANAIMFVLGMFLEVISVILIFVPLVLPIIEHLGIDPVHFGLVVVLNMELALLTPPVGLNLFILKNISGERMATVIRGTLPFVLILMFLLLIVTFVPQISLWLPELAYGR</sequence>
<evidence type="ECO:0000256" key="6">
    <source>
        <dbReference type="ARBA" id="ARBA00023136"/>
    </source>
</evidence>
<keyword evidence="6 7" id="KW-0472">Membrane</keyword>
<keyword evidence="4 7" id="KW-0812">Transmembrane</keyword>
<feature type="transmembrane region" description="Helical" evidence="7">
    <location>
        <begin position="312"/>
        <end position="343"/>
    </location>
</feature>
<evidence type="ECO:0000256" key="1">
    <source>
        <dbReference type="ARBA" id="ARBA00004429"/>
    </source>
</evidence>
<comment type="subcellular location">
    <subcellularLocation>
        <location evidence="1 7">Cell inner membrane</location>
        <topology evidence="1 7">Multi-pass membrane protein</topology>
    </subcellularLocation>
</comment>
<dbReference type="InterPro" id="IPR004681">
    <property type="entry name" value="TRAP_DctM"/>
</dbReference>
<proteinExistence type="inferred from homology"/>
<accession>A0A2N3KIY0</accession>
<feature type="transmembrane region" description="Helical" evidence="7">
    <location>
        <begin position="55"/>
        <end position="78"/>
    </location>
</feature>
<feature type="transmembrane region" description="Helical" evidence="7">
    <location>
        <begin position="90"/>
        <end position="118"/>
    </location>
</feature>
<comment type="subunit">
    <text evidence="7">The complex comprises the extracytoplasmic solute receptor protein and the two transmembrane proteins.</text>
</comment>
<comment type="function">
    <text evidence="7">Part of the tripartite ATP-independent periplasmic (TRAP) transport system.</text>
</comment>
<feature type="transmembrane region" description="Helical" evidence="7">
    <location>
        <begin position="355"/>
        <end position="378"/>
    </location>
</feature>
<dbReference type="NCBIfam" id="TIGR00786">
    <property type="entry name" value="dctM"/>
    <property type="match status" value="1"/>
</dbReference>
<comment type="caution">
    <text evidence="9">The sequence shown here is derived from an EMBL/GenBank/DDBJ whole genome shotgun (WGS) entry which is preliminary data.</text>
</comment>
<dbReference type="Pfam" id="PF06808">
    <property type="entry name" value="DctM"/>
    <property type="match status" value="1"/>
</dbReference>
<comment type="similarity">
    <text evidence="7">Belongs to the TRAP transporter large permease family.</text>
</comment>
<evidence type="ECO:0000313" key="9">
    <source>
        <dbReference type="EMBL" id="PKR50519.1"/>
    </source>
</evidence>
<dbReference type="GO" id="GO:0022857">
    <property type="term" value="F:transmembrane transporter activity"/>
    <property type="evidence" value="ECO:0007669"/>
    <property type="project" value="UniProtKB-UniRule"/>
</dbReference>
<protein>
    <recommendedName>
        <fullName evidence="7">TRAP transporter large permease protein</fullName>
    </recommendedName>
</protein>
<organism evidence="9 10">
    <name type="scientific">Thalassospira marina</name>
    <dbReference type="NCBI Taxonomy" id="2048283"/>
    <lineage>
        <taxon>Bacteria</taxon>
        <taxon>Pseudomonadati</taxon>
        <taxon>Pseudomonadota</taxon>
        <taxon>Alphaproteobacteria</taxon>
        <taxon>Rhodospirillales</taxon>
        <taxon>Thalassospiraceae</taxon>
        <taxon>Thalassospira</taxon>
    </lineage>
</organism>
<dbReference type="GO" id="GO:0005886">
    <property type="term" value="C:plasma membrane"/>
    <property type="evidence" value="ECO:0007669"/>
    <property type="project" value="UniProtKB-SubCell"/>
</dbReference>
<evidence type="ECO:0000313" key="10">
    <source>
        <dbReference type="Proteomes" id="UP000233597"/>
    </source>
</evidence>
<feature type="domain" description="TRAP C4-dicarboxylate transport system permease DctM subunit" evidence="8">
    <location>
        <begin position="7"/>
        <end position="415"/>
    </location>
</feature>
<keyword evidence="3 7" id="KW-0997">Cell inner membrane</keyword>
<feature type="transmembrane region" description="Helical" evidence="7">
    <location>
        <begin position="169"/>
        <end position="190"/>
    </location>
</feature>
<evidence type="ECO:0000256" key="5">
    <source>
        <dbReference type="ARBA" id="ARBA00022989"/>
    </source>
</evidence>
<evidence type="ECO:0000259" key="8">
    <source>
        <dbReference type="Pfam" id="PF06808"/>
    </source>
</evidence>
<keyword evidence="7" id="KW-0813">Transport</keyword>
<evidence type="ECO:0000256" key="7">
    <source>
        <dbReference type="RuleBase" id="RU369079"/>
    </source>
</evidence>
<dbReference type="AlphaFoldDB" id="A0A2N3KIY0"/>
<reference evidence="9 10" key="1">
    <citation type="submission" date="2017-09" db="EMBL/GenBank/DDBJ databases">
        <title>Biodiversity and function of Thalassospira species in the particle-attached aromatic-hydrocarbon-degrading consortia from the surface seawater of the South China Sea.</title>
        <authorList>
            <person name="Dong C."/>
            <person name="Liu R."/>
            <person name="Shao Z."/>
        </authorList>
    </citation>
    <scope>NUCLEOTIDE SEQUENCE [LARGE SCALE GENOMIC DNA]</scope>
    <source>
        <strain evidence="9 10">CSC1P2</strain>
    </source>
</reference>
<keyword evidence="5 7" id="KW-1133">Transmembrane helix</keyword>
<evidence type="ECO:0000256" key="4">
    <source>
        <dbReference type="ARBA" id="ARBA00022692"/>
    </source>
</evidence>
<dbReference type="Proteomes" id="UP000233597">
    <property type="component" value="Unassembled WGS sequence"/>
</dbReference>
<dbReference type="OrthoDB" id="7350150at2"/>
<dbReference type="RefSeq" id="WP_101269965.1">
    <property type="nucleotide sequence ID" value="NZ_NWTK01000016.1"/>
</dbReference>
<feature type="transmembrane region" description="Helical" evidence="7">
    <location>
        <begin position="211"/>
        <end position="233"/>
    </location>
</feature>
<dbReference type="PANTHER" id="PTHR33362">
    <property type="entry name" value="SIALIC ACID TRAP TRANSPORTER PERMEASE PROTEIN SIAT-RELATED"/>
    <property type="match status" value="1"/>
</dbReference>
<dbReference type="PANTHER" id="PTHR33362:SF5">
    <property type="entry name" value="C4-DICARBOXYLATE TRAP TRANSPORTER LARGE PERMEASE PROTEIN DCTM"/>
    <property type="match status" value="1"/>
</dbReference>
<comment type="caution">
    <text evidence="7">Lacks conserved residue(s) required for the propagation of feature annotation.</text>
</comment>
<feature type="transmembrane region" description="Helical" evidence="7">
    <location>
        <begin position="239"/>
        <end position="255"/>
    </location>
</feature>
<feature type="transmembrane region" description="Helical" evidence="7">
    <location>
        <begin position="398"/>
        <end position="419"/>
    </location>
</feature>
<keyword evidence="2" id="KW-1003">Cell membrane</keyword>
<dbReference type="EMBL" id="NWTK01000016">
    <property type="protein sequence ID" value="PKR50519.1"/>
    <property type="molecule type" value="Genomic_DNA"/>
</dbReference>
<dbReference type="PIRSF" id="PIRSF006066">
    <property type="entry name" value="HI0050"/>
    <property type="match status" value="1"/>
</dbReference>
<dbReference type="InterPro" id="IPR010656">
    <property type="entry name" value="DctM"/>
</dbReference>
<gene>
    <name evidence="9" type="ORF">COO20_20465</name>
</gene>
<name>A0A2N3KIY0_9PROT</name>
<evidence type="ECO:0000256" key="3">
    <source>
        <dbReference type="ARBA" id="ARBA00022519"/>
    </source>
</evidence>
<feature type="transmembrane region" description="Helical" evidence="7">
    <location>
        <begin position="6"/>
        <end position="34"/>
    </location>
</feature>
<feature type="transmembrane region" description="Helical" evidence="7">
    <location>
        <begin position="275"/>
        <end position="292"/>
    </location>
</feature>